<comment type="function">
    <text evidence="9">Involved in protein export. Participates in an early event of protein translocation.</text>
</comment>
<evidence type="ECO:0000256" key="7">
    <source>
        <dbReference type="ARBA" id="ARBA00023010"/>
    </source>
</evidence>
<accession>A0A0G0F434</accession>
<gene>
    <name evidence="10" type="ORF">US19_C0028G0003</name>
</gene>
<dbReference type="NCBIfam" id="TIGR00810">
    <property type="entry name" value="secG"/>
    <property type="match status" value="1"/>
</dbReference>
<keyword evidence="7 9" id="KW-0811">Translocation</keyword>
<keyword evidence="9" id="KW-1003">Cell membrane</keyword>
<evidence type="ECO:0000313" key="11">
    <source>
        <dbReference type="Proteomes" id="UP000034492"/>
    </source>
</evidence>
<keyword evidence="8 9" id="KW-0472">Membrane</keyword>
<evidence type="ECO:0000256" key="2">
    <source>
        <dbReference type="ARBA" id="ARBA00008445"/>
    </source>
</evidence>
<feature type="transmembrane region" description="Helical" evidence="9">
    <location>
        <begin position="50"/>
        <end position="70"/>
    </location>
</feature>
<dbReference type="GO" id="GO:0015450">
    <property type="term" value="F:protein-transporting ATPase activity"/>
    <property type="evidence" value="ECO:0007669"/>
    <property type="project" value="UniProtKB-UniRule"/>
</dbReference>
<evidence type="ECO:0000256" key="5">
    <source>
        <dbReference type="ARBA" id="ARBA00022927"/>
    </source>
</evidence>
<sequence>MENILIILQIIFGLLVIGLILLQSKGTGLGSTFGGDMGFYGTKRGAEKMLFVATIFLSILFLITSFLSVLL</sequence>
<keyword evidence="3 9" id="KW-0813">Transport</keyword>
<comment type="caution">
    <text evidence="9">Lacks conserved residue(s) required for the propagation of feature annotation.</text>
</comment>
<evidence type="ECO:0000256" key="4">
    <source>
        <dbReference type="ARBA" id="ARBA00022692"/>
    </source>
</evidence>
<keyword evidence="4 9" id="KW-0812">Transmembrane</keyword>
<proteinExistence type="inferred from homology"/>
<dbReference type="GO" id="GO:0005886">
    <property type="term" value="C:plasma membrane"/>
    <property type="evidence" value="ECO:0007669"/>
    <property type="project" value="UniProtKB-SubCell"/>
</dbReference>
<comment type="caution">
    <text evidence="10">The sequence shown here is derived from an EMBL/GenBank/DDBJ whole genome shotgun (WGS) entry which is preliminary data.</text>
</comment>
<dbReference type="Proteomes" id="UP000034492">
    <property type="component" value="Unassembled WGS sequence"/>
</dbReference>
<comment type="subcellular location">
    <subcellularLocation>
        <location evidence="9">Cell membrane</location>
        <topology evidence="9">Multi-pass membrane protein</topology>
    </subcellularLocation>
    <subcellularLocation>
        <location evidence="1">Membrane</location>
        <topology evidence="1">Multi-pass membrane protein</topology>
    </subcellularLocation>
</comment>
<dbReference type="EMBL" id="LBSA01000028">
    <property type="protein sequence ID" value="KKQ08285.1"/>
    <property type="molecule type" value="Genomic_DNA"/>
</dbReference>
<keyword evidence="5 9" id="KW-0653">Protein transport</keyword>
<keyword evidence="6 9" id="KW-1133">Transmembrane helix</keyword>
<dbReference type="Pfam" id="PF03840">
    <property type="entry name" value="SecG"/>
    <property type="match status" value="1"/>
</dbReference>
<evidence type="ECO:0000256" key="6">
    <source>
        <dbReference type="ARBA" id="ARBA00022989"/>
    </source>
</evidence>
<reference evidence="10 11" key="1">
    <citation type="journal article" date="2015" name="Nature">
        <title>rRNA introns, odd ribosomes, and small enigmatic genomes across a large radiation of phyla.</title>
        <authorList>
            <person name="Brown C.T."/>
            <person name="Hug L.A."/>
            <person name="Thomas B.C."/>
            <person name="Sharon I."/>
            <person name="Castelle C.J."/>
            <person name="Singh A."/>
            <person name="Wilkins M.J."/>
            <person name="Williams K.H."/>
            <person name="Banfield J.F."/>
        </authorList>
    </citation>
    <scope>NUCLEOTIDE SEQUENCE [LARGE SCALE GENOMIC DNA]</scope>
</reference>
<dbReference type="InterPro" id="IPR004692">
    <property type="entry name" value="SecG"/>
</dbReference>
<dbReference type="PRINTS" id="PR01651">
    <property type="entry name" value="SECGEXPORT"/>
</dbReference>
<evidence type="ECO:0000313" key="10">
    <source>
        <dbReference type="EMBL" id="KKQ08285.1"/>
    </source>
</evidence>
<evidence type="ECO:0000256" key="8">
    <source>
        <dbReference type="ARBA" id="ARBA00023136"/>
    </source>
</evidence>
<name>A0A0G0F434_9BACT</name>
<dbReference type="GO" id="GO:0009306">
    <property type="term" value="P:protein secretion"/>
    <property type="evidence" value="ECO:0007669"/>
    <property type="project" value="UniProtKB-UniRule"/>
</dbReference>
<comment type="similarity">
    <text evidence="2 9">Belongs to the SecG family.</text>
</comment>
<evidence type="ECO:0000256" key="9">
    <source>
        <dbReference type="RuleBase" id="RU365087"/>
    </source>
</evidence>
<dbReference type="AlphaFoldDB" id="A0A0G0F434"/>
<organism evidence="10 11">
    <name type="scientific">Candidatus Daviesbacteria bacterium GW2011_GWB1_36_5</name>
    <dbReference type="NCBI Taxonomy" id="1618426"/>
    <lineage>
        <taxon>Bacteria</taxon>
        <taxon>Candidatus Daviesiibacteriota</taxon>
    </lineage>
</organism>
<evidence type="ECO:0000256" key="3">
    <source>
        <dbReference type="ARBA" id="ARBA00022448"/>
    </source>
</evidence>
<evidence type="ECO:0000256" key="1">
    <source>
        <dbReference type="ARBA" id="ARBA00004141"/>
    </source>
</evidence>
<protein>
    <recommendedName>
        <fullName evidence="9">Protein-export membrane protein SecG</fullName>
    </recommendedName>
</protein>